<evidence type="ECO:0000259" key="11">
    <source>
        <dbReference type="PROSITE" id="PS50262"/>
    </source>
</evidence>
<keyword evidence="9" id="KW-0297">G-protein coupled receptor</keyword>
<evidence type="ECO:0000256" key="9">
    <source>
        <dbReference type="RuleBase" id="RU000688"/>
    </source>
</evidence>
<evidence type="ECO:0000256" key="8">
    <source>
        <dbReference type="ARBA" id="ARBA00023224"/>
    </source>
</evidence>
<evidence type="ECO:0000256" key="6">
    <source>
        <dbReference type="ARBA" id="ARBA00022989"/>
    </source>
</evidence>
<feature type="transmembrane region" description="Helical" evidence="10">
    <location>
        <begin position="279"/>
        <end position="299"/>
    </location>
</feature>
<dbReference type="InterPro" id="IPR017452">
    <property type="entry name" value="GPCR_Rhodpsn_7TM"/>
</dbReference>
<keyword evidence="8 9" id="KW-0807">Transducer</keyword>
<keyword evidence="9" id="KW-0675">Receptor</keyword>
<keyword evidence="5 10" id="KW-0552">Olfaction</keyword>
<dbReference type="GO" id="GO:0005886">
    <property type="term" value="C:plasma membrane"/>
    <property type="evidence" value="ECO:0007669"/>
    <property type="project" value="UniProtKB-SubCell"/>
</dbReference>
<reference evidence="12" key="4">
    <citation type="submission" date="2025-09" db="UniProtKB">
        <authorList>
            <consortium name="Ensembl"/>
        </authorList>
    </citation>
    <scope>IDENTIFICATION</scope>
</reference>
<keyword evidence="3 10" id="KW-0716">Sensory transduction</keyword>
<feature type="transmembrane region" description="Helical" evidence="10">
    <location>
        <begin position="147"/>
        <end position="171"/>
    </location>
</feature>
<proteinExistence type="inferred from homology"/>
<evidence type="ECO:0000256" key="4">
    <source>
        <dbReference type="ARBA" id="ARBA00022692"/>
    </source>
</evidence>
<evidence type="ECO:0000256" key="2">
    <source>
        <dbReference type="ARBA" id="ARBA00022475"/>
    </source>
</evidence>
<comment type="similarity">
    <text evidence="9">Belongs to the G-protein coupled receptor 1 family.</text>
</comment>
<dbReference type="FunFam" id="1.20.1070.10:FF:000001">
    <property type="entry name" value="Olfactory receptor"/>
    <property type="match status" value="1"/>
</dbReference>
<reference evidence="12" key="3">
    <citation type="submission" date="2025-08" db="UniProtKB">
        <authorList>
            <consortium name="Ensembl"/>
        </authorList>
    </citation>
    <scope>IDENTIFICATION</scope>
</reference>
<evidence type="ECO:0000256" key="10">
    <source>
        <dbReference type="RuleBase" id="RU363047"/>
    </source>
</evidence>
<evidence type="ECO:0000256" key="7">
    <source>
        <dbReference type="ARBA" id="ARBA00023136"/>
    </source>
</evidence>
<accession>K7EYQ5</accession>
<name>K7EYQ5_PELSI</name>
<keyword evidence="6 10" id="KW-1133">Transmembrane helix</keyword>
<dbReference type="GO" id="GO:0004984">
    <property type="term" value="F:olfactory receptor activity"/>
    <property type="evidence" value="ECO:0007669"/>
    <property type="project" value="InterPro"/>
</dbReference>
<feature type="transmembrane region" description="Helical" evidence="10">
    <location>
        <begin position="204"/>
        <end position="223"/>
    </location>
</feature>
<feature type="transmembrane region" description="Helical" evidence="10">
    <location>
        <begin position="244"/>
        <end position="267"/>
    </location>
</feature>
<dbReference type="eggNOG" id="ENOG502SI62">
    <property type="taxonomic scope" value="Eukaryota"/>
</dbReference>
<keyword evidence="4 9" id="KW-0812">Transmembrane</keyword>
<dbReference type="PRINTS" id="PR00245">
    <property type="entry name" value="OLFACTORYR"/>
</dbReference>
<dbReference type="InterPro" id="IPR000725">
    <property type="entry name" value="Olfact_rcpt"/>
</dbReference>
<dbReference type="SUPFAM" id="SSF81321">
    <property type="entry name" value="Family A G protein-coupled receptor-like"/>
    <property type="match status" value="1"/>
</dbReference>
<dbReference type="HOGENOM" id="CLU_012526_8_1_1"/>
<evidence type="ECO:0000256" key="5">
    <source>
        <dbReference type="ARBA" id="ARBA00022725"/>
    </source>
</evidence>
<sequence length="322" mass="35974">RPERMGGMITGNHTPWTHFILVGFADHPELRRVLFVVFLFCYLFTLTGNFLLILLTVADAALHTPMYFFLRNLSFLEISYTSVTLPKILATLLSEKEDISFLGCATQMYFLLFLGGTECYLLAAMAYDRYVAICHPLRYPLLMNRRVYTGLAAASWLTNLLVLMGHVAAIFTLPFCGSKEINHFFCDLPPVVKLACGDTHGTEIAILLVALFFVLLPFALILASYMRIITTILGMPSAEGRQKTFSTCSAHLLGVTLFYGAACAMYLKPKASHLPHGDKVFALLYSVVTPMLNPLIYSLRNKEVKEALRRLTQKVCSGTQGF</sequence>
<evidence type="ECO:0000256" key="1">
    <source>
        <dbReference type="ARBA" id="ARBA00004651"/>
    </source>
</evidence>
<dbReference type="EMBL" id="AGCU01136721">
    <property type="status" value="NOT_ANNOTATED_CDS"/>
    <property type="molecule type" value="Genomic_DNA"/>
</dbReference>
<keyword evidence="2 10" id="KW-1003">Cell membrane</keyword>
<keyword evidence="7 10" id="KW-0472">Membrane</keyword>
<dbReference type="PROSITE" id="PS00237">
    <property type="entry name" value="G_PROTEIN_RECEP_F1_1"/>
    <property type="match status" value="1"/>
</dbReference>
<feature type="transmembrane region" description="Helical" evidence="10">
    <location>
        <begin position="33"/>
        <end position="57"/>
    </location>
</feature>
<dbReference type="PANTHER" id="PTHR26453">
    <property type="entry name" value="OLFACTORY RECEPTOR"/>
    <property type="match status" value="1"/>
</dbReference>
<feature type="transmembrane region" description="Helical" evidence="10">
    <location>
        <begin position="109"/>
        <end position="127"/>
    </location>
</feature>
<organism evidence="12 13">
    <name type="scientific">Pelodiscus sinensis</name>
    <name type="common">Chinese softshell turtle</name>
    <name type="synonym">Trionyx sinensis</name>
    <dbReference type="NCBI Taxonomy" id="13735"/>
    <lineage>
        <taxon>Eukaryota</taxon>
        <taxon>Metazoa</taxon>
        <taxon>Chordata</taxon>
        <taxon>Craniata</taxon>
        <taxon>Vertebrata</taxon>
        <taxon>Euteleostomi</taxon>
        <taxon>Archelosauria</taxon>
        <taxon>Testudinata</taxon>
        <taxon>Testudines</taxon>
        <taxon>Cryptodira</taxon>
        <taxon>Trionychia</taxon>
        <taxon>Trionychidae</taxon>
        <taxon>Pelodiscus</taxon>
    </lineage>
</organism>
<reference evidence="13" key="1">
    <citation type="submission" date="2011-10" db="EMBL/GenBank/DDBJ databases">
        <authorList>
            <consortium name="Soft-shell Turtle Genome Consortium"/>
        </authorList>
    </citation>
    <scope>NUCLEOTIDE SEQUENCE [LARGE SCALE GENOMIC DNA]</scope>
    <source>
        <strain evidence="13">Daiwa-1</strain>
    </source>
</reference>
<dbReference type="PRINTS" id="PR00237">
    <property type="entry name" value="GPCRRHODOPSN"/>
</dbReference>
<feature type="transmembrane region" description="Helical" evidence="10">
    <location>
        <begin position="69"/>
        <end position="89"/>
    </location>
</feature>
<dbReference type="AlphaFoldDB" id="K7EYQ5"/>
<dbReference type="GeneTree" id="ENSGT01150000286970"/>
<evidence type="ECO:0000256" key="3">
    <source>
        <dbReference type="ARBA" id="ARBA00022606"/>
    </source>
</evidence>
<dbReference type="Proteomes" id="UP000007267">
    <property type="component" value="Unassembled WGS sequence"/>
</dbReference>
<dbReference type="PROSITE" id="PS50262">
    <property type="entry name" value="G_PROTEIN_RECEP_F1_2"/>
    <property type="match status" value="1"/>
</dbReference>
<dbReference type="Gene3D" id="1.20.1070.10">
    <property type="entry name" value="Rhodopsin 7-helix transmembrane proteins"/>
    <property type="match status" value="1"/>
</dbReference>
<dbReference type="GO" id="GO:0004930">
    <property type="term" value="F:G protein-coupled receptor activity"/>
    <property type="evidence" value="ECO:0007669"/>
    <property type="project" value="UniProtKB-KW"/>
</dbReference>
<protein>
    <recommendedName>
        <fullName evidence="10">Olfactory receptor</fullName>
    </recommendedName>
</protein>
<keyword evidence="13" id="KW-1185">Reference proteome</keyword>
<dbReference type="Ensembl" id="ENSPSIT00000000916.1">
    <property type="protein sequence ID" value="ENSPSIP00000000915.1"/>
    <property type="gene ID" value="ENSPSIG00000000916.1"/>
</dbReference>
<feature type="domain" description="G-protein coupled receptors family 1 profile" evidence="11">
    <location>
        <begin position="48"/>
        <end position="297"/>
    </location>
</feature>
<comment type="subcellular location">
    <subcellularLocation>
        <location evidence="1 10">Cell membrane</location>
        <topology evidence="1 10">Multi-pass membrane protein</topology>
    </subcellularLocation>
</comment>
<dbReference type="CDD" id="cd15225">
    <property type="entry name" value="7tmA_OR10A-like"/>
    <property type="match status" value="1"/>
</dbReference>
<dbReference type="InterPro" id="IPR000276">
    <property type="entry name" value="GPCR_Rhodpsn"/>
</dbReference>
<evidence type="ECO:0000313" key="12">
    <source>
        <dbReference type="Ensembl" id="ENSPSIP00000000915.1"/>
    </source>
</evidence>
<evidence type="ECO:0000313" key="13">
    <source>
        <dbReference type="Proteomes" id="UP000007267"/>
    </source>
</evidence>
<reference evidence="13" key="2">
    <citation type="journal article" date="2013" name="Nat. Genet.">
        <title>The draft genomes of soft-shell turtle and green sea turtle yield insights into the development and evolution of the turtle-specific body plan.</title>
        <authorList>
            <person name="Wang Z."/>
            <person name="Pascual-Anaya J."/>
            <person name="Zadissa A."/>
            <person name="Li W."/>
            <person name="Niimura Y."/>
            <person name="Huang Z."/>
            <person name="Li C."/>
            <person name="White S."/>
            <person name="Xiong Z."/>
            <person name="Fang D."/>
            <person name="Wang B."/>
            <person name="Ming Y."/>
            <person name="Chen Y."/>
            <person name="Zheng Y."/>
            <person name="Kuraku S."/>
            <person name="Pignatelli M."/>
            <person name="Herrero J."/>
            <person name="Beal K."/>
            <person name="Nozawa M."/>
            <person name="Li Q."/>
            <person name="Wang J."/>
            <person name="Zhang H."/>
            <person name="Yu L."/>
            <person name="Shigenobu S."/>
            <person name="Wang J."/>
            <person name="Liu J."/>
            <person name="Flicek P."/>
            <person name="Searle S."/>
            <person name="Wang J."/>
            <person name="Kuratani S."/>
            <person name="Yin Y."/>
            <person name="Aken B."/>
            <person name="Zhang G."/>
            <person name="Irie N."/>
        </authorList>
    </citation>
    <scope>NUCLEOTIDE SEQUENCE [LARGE SCALE GENOMIC DNA]</scope>
    <source>
        <strain evidence="13">Daiwa-1</strain>
    </source>
</reference>
<dbReference type="Pfam" id="PF13853">
    <property type="entry name" value="7tm_4"/>
    <property type="match status" value="1"/>
</dbReference>